<evidence type="ECO:0000313" key="6">
    <source>
        <dbReference type="EMBL" id="SIO59391.1"/>
    </source>
</evidence>
<dbReference type="CDD" id="cd08422">
    <property type="entry name" value="PBP2_CrgA_like"/>
    <property type="match status" value="1"/>
</dbReference>
<dbReference type="FunFam" id="3.40.190.290:FF:000001">
    <property type="entry name" value="Transcriptional regulator, LysR family"/>
    <property type="match status" value="1"/>
</dbReference>
<dbReference type="EMBL" id="FSRU01000002">
    <property type="protein sequence ID" value="SIO59391.1"/>
    <property type="molecule type" value="Genomic_DNA"/>
</dbReference>
<protein>
    <submittedName>
        <fullName evidence="6">Transcriptional regulator, LysR family</fullName>
    </submittedName>
</protein>
<dbReference type="InterPro" id="IPR005119">
    <property type="entry name" value="LysR_subst-bd"/>
</dbReference>
<accession>A0A1N6KS73</accession>
<dbReference type="PROSITE" id="PS50931">
    <property type="entry name" value="HTH_LYSR"/>
    <property type="match status" value="1"/>
</dbReference>
<name>A0A1N6KS73_9BURK</name>
<dbReference type="PANTHER" id="PTHR30537:SF80">
    <property type="entry name" value="TRANSCRIPTIONAL REGULATOR"/>
    <property type="match status" value="1"/>
</dbReference>
<comment type="similarity">
    <text evidence="1">Belongs to the LysR transcriptional regulatory family.</text>
</comment>
<dbReference type="PRINTS" id="PR00039">
    <property type="entry name" value="HTHLYSR"/>
</dbReference>
<dbReference type="InterPro" id="IPR036390">
    <property type="entry name" value="WH_DNA-bd_sf"/>
</dbReference>
<dbReference type="Proteomes" id="UP000185151">
    <property type="component" value="Unassembled WGS sequence"/>
</dbReference>
<keyword evidence="4" id="KW-0804">Transcription</keyword>
<dbReference type="Gene3D" id="3.40.190.290">
    <property type="match status" value="1"/>
</dbReference>
<dbReference type="AlphaFoldDB" id="A0A1N6KS73"/>
<dbReference type="OrthoDB" id="8928056at2"/>
<keyword evidence="3" id="KW-0238">DNA-binding</keyword>
<gene>
    <name evidence="6" type="ORF">SAMN05444165_4501</name>
</gene>
<evidence type="ECO:0000256" key="4">
    <source>
        <dbReference type="ARBA" id="ARBA00023163"/>
    </source>
</evidence>
<dbReference type="PANTHER" id="PTHR30537">
    <property type="entry name" value="HTH-TYPE TRANSCRIPTIONAL REGULATOR"/>
    <property type="match status" value="1"/>
</dbReference>
<dbReference type="FunFam" id="1.10.10.10:FF:000001">
    <property type="entry name" value="LysR family transcriptional regulator"/>
    <property type="match status" value="1"/>
</dbReference>
<dbReference type="SUPFAM" id="SSF53850">
    <property type="entry name" value="Periplasmic binding protein-like II"/>
    <property type="match status" value="1"/>
</dbReference>
<organism evidence="6 7">
    <name type="scientific">Paraburkholderia phenazinium</name>
    <dbReference type="NCBI Taxonomy" id="60549"/>
    <lineage>
        <taxon>Bacteria</taxon>
        <taxon>Pseudomonadati</taxon>
        <taxon>Pseudomonadota</taxon>
        <taxon>Betaproteobacteria</taxon>
        <taxon>Burkholderiales</taxon>
        <taxon>Burkholderiaceae</taxon>
        <taxon>Paraburkholderia</taxon>
    </lineage>
</organism>
<dbReference type="SUPFAM" id="SSF46785">
    <property type="entry name" value="Winged helix' DNA-binding domain"/>
    <property type="match status" value="1"/>
</dbReference>
<reference evidence="6 7" key="1">
    <citation type="submission" date="2016-11" db="EMBL/GenBank/DDBJ databases">
        <authorList>
            <person name="Jaros S."/>
            <person name="Januszkiewicz K."/>
            <person name="Wedrychowicz H."/>
        </authorList>
    </citation>
    <scope>NUCLEOTIDE SEQUENCE [LARGE SCALE GENOMIC DNA]</scope>
    <source>
        <strain evidence="6 7">GAS95</strain>
    </source>
</reference>
<evidence type="ECO:0000313" key="7">
    <source>
        <dbReference type="Proteomes" id="UP000185151"/>
    </source>
</evidence>
<keyword evidence="7" id="KW-1185">Reference proteome</keyword>
<dbReference type="InterPro" id="IPR058163">
    <property type="entry name" value="LysR-type_TF_proteobact-type"/>
</dbReference>
<proteinExistence type="inferred from homology"/>
<evidence type="ECO:0000256" key="2">
    <source>
        <dbReference type="ARBA" id="ARBA00023015"/>
    </source>
</evidence>
<dbReference type="Pfam" id="PF03466">
    <property type="entry name" value="LysR_substrate"/>
    <property type="match status" value="1"/>
</dbReference>
<keyword evidence="2" id="KW-0805">Transcription regulation</keyword>
<dbReference type="Gene3D" id="1.10.10.10">
    <property type="entry name" value="Winged helix-like DNA-binding domain superfamily/Winged helix DNA-binding domain"/>
    <property type="match status" value="1"/>
</dbReference>
<dbReference type="InterPro" id="IPR000847">
    <property type="entry name" value="LysR_HTH_N"/>
</dbReference>
<sequence length="310" mass="34376">MDRLDAIRLFVRLVECGSFSAVGREAGIGQPAVSKQIVALERHLGAQLVLRTSRQVVITETGQTFYESAKQLVDDFDALESSVGERQQSPRGVIRINTAPAHGRLWVTPLLPEFLRRYPDVAVELSVSERQVDMVGEGVDLAIRHGRLVDSSLTARKLSETDFILAASPGYLAARGVPTRLAELDRHACIVFAKGRERRPWSFKVGQETVSYVPHGSVLTGDAEHIRAAVLCGLGVAQAPFWLLANEIRSGEVQVLMPELQPERLPVHLVYPAGRRIPMRVRVFIDYLVEAFERPEAPPLRAKKIRHVAS</sequence>
<dbReference type="GO" id="GO:0003677">
    <property type="term" value="F:DNA binding"/>
    <property type="evidence" value="ECO:0007669"/>
    <property type="project" value="UniProtKB-KW"/>
</dbReference>
<dbReference type="Pfam" id="PF00126">
    <property type="entry name" value="HTH_1"/>
    <property type="match status" value="1"/>
</dbReference>
<dbReference type="InterPro" id="IPR036388">
    <property type="entry name" value="WH-like_DNA-bd_sf"/>
</dbReference>
<evidence type="ECO:0000259" key="5">
    <source>
        <dbReference type="PROSITE" id="PS50931"/>
    </source>
</evidence>
<feature type="domain" description="HTH lysR-type" evidence="5">
    <location>
        <begin position="1"/>
        <end position="59"/>
    </location>
</feature>
<dbReference type="RefSeq" id="WP_074299296.1">
    <property type="nucleotide sequence ID" value="NZ_FSRU01000002.1"/>
</dbReference>
<dbReference type="GO" id="GO:0003700">
    <property type="term" value="F:DNA-binding transcription factor activity"/>
    <property type="evidence" value="ECO:0007669"/>
    <property type="project" value="InterPro"/>
</dbReference>
<evidence type="ECO:0000256" key="1">
    <source>
        <dbReference type="ARBA" id="ARBA00009437"/>
    </source>
</evidence>
<evidence type="ECO:0000256" key="3">
    <source>
        <dbReference type="ARBA" id="ARBA00023125"/>
    </source>
</evidence>